<dbReference type="Proteomes" id="UP001594351">
    <property type="component" value="Unassembled WGS sequence"/>
</dbReference>
<keyword evidence="1" id="KW-0812">Transmembrane</keyword>
<keyword evidence="3" id="KW-1185">Reference proteome</keyword>
<dbReference type="EMBL" id="JBHPBY010000036">
    <property type="protein sequence ID" value="MFC1849400.1"/>
    <property type="molecule type" value="Genomic_DNA"/>
</dbReference>
<organism evidence="2 3">
    <name type="scientific">candidate division CSSED10-310 bacterium</name>
    <dbReference type="NCBI Taxonomy" id="2855610"/>
    <lineage>
        <taxon>Bacteria</taxon>
        <taxon>Bacteria division CSSED10-310</taxon>
    </lineage>
</organism>
<comment type="caution">
    <text evidence="2">The sequence shown here is derived from an EMBL/GenBank/DDBJ whole genome shotgun (WGS) entry which is preliminary data.</text>
</comment>
<name>A0ABV6YT68_UNCC1</name>
<evidence type="ECO:0000256" key="1">
    <source>
        <dbReference type="SAM" id="Phobius"/>
    </source>
</evidence>
<feature type="transmembrane region" description="Helical" evidence="1">
    <location>
        <begin position="99"/>
        <end position="119"/>
    </location>
</feature>
<reference evidence="2 3" key="1">
    <citation type="submission" date="2024-09" db="EMBL/GenBank/DDBJ databases">
        <title>Laminarin stimulates single cell rates of sulfate reduction while oxygen inhibits transcriptomic activity in coastal marine sediment.</title>
        <authorList>
            <person name="Lindsay M."/>
            <person name="Orcutt B."/>
            <person name="Emerson D."/>
            <person name="Stepanauskas R."/>
            <person name="D'Angelo T."/>
        </authorList>
    </citation>
    <scope>NUCLEOTIDE SEQUENCE [LARGE SCALE GENOMIC DNA]</scope>
    <source>
        <strain evidence="2">SAG AM-311-K15</strain>
    </source>
</reference>
<evidence type="ECO:0000313" key="2">
    <source>
        <dbReference type="EMBL" id="MFC1849400.1"/>
    </source>
</evidence>
<protein>
    <submittedName>
        <fullName evidence="2">Zf-HC2 domain-containing protein</fullName>
    </submittedName>
</protein>
<keyword evidence="1" id="KW-1133">Transmembrane helix</keyword>
<keyword evidence="1" id="KW-0472">Membrane</keyword>
<evidence type="ECO:0000313" key="3">
    <source>
        <dbReference type="Proteomes" id="UP001594351"/>
    </source>
</evidence>
<accession>A0ABV6YT68</accession>
<proteinExistence type="predicted"/>
<sequence length="320" mass="37023">MNTCSQFEAIIKKLLADEISLPERDELLEHARQCKVCRELINLHEELEHPEFVLPEPENIPFQTMRSFVRQKVRRQSGPLPYFFPDFVSRIRVGFLRPLLVAATMIIMFVLGYAGHSLINIPSPTPEPTDPVGINHDAIKYLKMRDADNSPYLYQNVRLNEIDGEQLSLNFDVTMHVDMVCSLNDPLLKEVVTQSLYNQDPLSNRLQTIGFTEKILDPEIKKALVFTLHNDVHVAVRLKALTSLVNYQRDFHIQDALLKTLRNDPSTYIRMLVIDYLTGQVSNQDLRQKLEAELQYAKDVRVINKLKQVINQPSKERKVY</sequence>
<gene>
    <name evidence="2" type="ORF">ACFL27_04240</name>
</gene>